<feature type="non-terminal residue" evidence="9">
    <location>
        <position position="1"/>
    </location>
</feature>
<dbReference type="Gene3D" id="1.10.150.20">
    <property type="entry name" value="5' to 3' exonuclease, C-terminal subdomain"/>
    <property type="match status" value="1"/>
</dbReference>
<dbReference type="CDD" id="cd10434">
    <property type="entry name" value="GIY-YIG_UvrC_Cho"/>
    <property type="match status" value="1"/>
</dbReference>
<dbReference type="InterPro" id="IPR001162">
    <property type="entry name" value="UvrC_RNase_H_dom"/>
</dbReference>
<dbReference type="PANTHER" id="PTHR30562">
    <property type="entry name" value="UVRC/OXIDOREDUCTASE"/>
    <property type="match status" value="1"/>
</dbReference>
<evidence type="ECO:0000256" key="3">
    <source>
        <dbReference type="ARBA" id="ARBA00022769"/>
    </source>
</evidence>
<dbReference type="GO" id="GO:0009381">
    <property type="term" value="F:excinuclease ABC activity"/>
    <property type="evidence" value="ECO:0007669"/>
    <property type="project" value="InterPro"/>
</dbReference>
<dbReference type="PANTHER" id="PTHR30562:SF1">
    <property type="entry name" value="UVRABC SYSTEM PROTEIN C"/>
    <property type="match status" value="1"/>
</dbReference>
<gene>
    <name evidence="9" type="ORF">METZ01_LOCUS11038</name>
</gene>
<dbReference type="Pfam" id="PF22920">
    <property type="entry name" value="UvrC_RNaseH"/>
    <property type="match status" value="1"/>
</dbReference>
<feature type="domain" description="UvrC family homology region profile" evidence="8">
    <location>
        <begin position="242"/>
        <end position="451"/>
    </location>
</feature>
<evidence type="ECO:0000256" key="2">
    <source>
        <dbReference type="ARBA" id="ARBA00022763"/>
    </source>
</evidence>
<dbReference type="AlphaFoldDB" id="A0A381NVK1"/>
<dbReference type="SUPFAM" id="SSF82771">
    <property type="entry name" value="GIY-YIG endonuclease"/>
    <property type="match status" value="1"/>
</dbReference>
<dbReference type="InterPro" id="IPR047296">
    <property type="entry name" value="GIY-YIG_UvrC_Cho"/>
</dbReference>
<evidence type="ECO:0000256" key="1">
    <source>
        <dbReference type="ARBA" id="ARBA00022490"/>
    </source>
</evidence>
<protein>
    <recommendedName>
        <fullName evidence="10">GIY-YIG domain-containing protein</fullName>
    </recommendedName>
</protein>
<dbReference type="EMBL" id="UINC01000602">
    <property type="protein sequence ID" value="SUZ58184.1"/>
    <property type="molecule type" value="Genomic_DNA"/>
</dbReference>
<dbReference type="Pfam" id="PF01541">
    <property type="entry name" value="GIY-YIG"/>
    <property type="match status" value="1"/>
</dbReference>
<dbReference type="HAMAP" id="MF_00203">
    <property type="entry name" value="UvrC"/>
    <property type="match status" value="1"/>
</dbReference>
<dbReference type="FunFam" id="3.40.1440.10:FF:000001">
    <property type="entry name" value="UvrABC system protein C"/>
    <property type="match status" value="1"/>
</dbReference>
<accession>A0A381NVK1</accession>
<evidence type="ECO:0008006" key="10">
    <source>
        <dbReference type="Google" id="ProtNLM"/>
    </source>
</evidence>
<dbReference type="NCBIfam" id="TIGR00194">
    <property type="entry name" value="uvrC"/>
    <property type="match status" value="1"/>
</dbReference>
<dbReference type="PROSITE" id="PS50165">
    <property type="entry name" value="UVRC"/>
    <property type="match status" value="1"/>
</dbReference>
<evidence type="ECO:0000259" key="8">
    <source>
        <dbReference type="PROSITE" id="PS50165"/>
    </source>
</evidence>
<reference evidence="9" key="1">
    <citation type="submission" date="2018-05" db="EMBL/GenBank/DDBJ databases">
        <authorList>
            <person name="Lanie J.A."/>
            <person name="Ng W.-L."/>
            <person name="Kazmierczak K.M."/>
            <person name="Andrzejewski T.M."/>
            <person name="Davidsen T.M."/>
            <person name="Wayne K.J."/>
            <person name="Tettelin H."/>
            <person name="Glass J.I."/>
            <person name="Rusch D."/>
            <person name="Podicherti R."/>
            <person name="Tsui H.-C.T."/>
            <person name="Winkler M.E."/>
        </authorList>
    </citation>
    <scope>NUCLEOTIDE SEQUENCE</scope>
</reference>
<dbReference type="Gene3D" id="3.40.1440.10">
    <property type="entry name" value="GIY-YIG endonuclease"/>
    <property type="match status" value="1"/>
</dbReference>
<organism evidence="9">
    <name type="scientific">marine metagenome</name>
    <dbReference type="NCBI Taxonomy" id="408172"/>
    <lineage>
        <taxon>unclassified sequences</taxon>
        <taxon>metagenomes</taxon>
        <taxon>ecological metagenomes</taxon>
    </lineage>
</organism>
<keyword evidence="6" id="KW-0175">Coiled coil</keyword>
<dbReference type="InterPro" id="IPR035901">
    <property type="entry name" value="GIY-YIG_endonuc_sf"/>
</dbReference>
<keyword evidence="2" id="KW-0227">DNA damage</keyword>
<dbReference type="GO" id="GO:0006289">
    <property type="term" value="P:nucleotide-excision repair"/>
    <property type="evidence" value="ECO:0007669"/>
    <property type="project" value="InterPro"/>
</dbReference>
<feature type="coiled-coil region" evidence="6">
    <location>
        <begin position="161"/>
        <end position="210"/>
    </location>
</feature>
<dbReference type="InterPro" id="IPR050066">
    <property type="entry name" value="UvrABC_protein_C"/>
</dbReference>
<dbReference type="PROSITE" id="PS50164">
    <property type="entry name" value="GIY_YIG"/>
    <property type="match status" value="1"/>
</dbReference>
<dbReference type="SUPFAM" id="SSF46600">
    <property type="entry name" value="C-terminal UvrC-binding domain of UvrB"/>
    <property type="match status" value="1"/>
</dbReference>
<feature type="domain" description="GIY-YIG" evidence="7">
    <location>
        <begin position="15"/>
        <end position="93"/>
    </location>
</feature>
<dbReference type="SMART" id="SM00465">
    <property type="entry name" value="GIYc"/>
    <property type="match status" value="1"/>
</dbReference>
<dbReference type="InterPro" id="IPR010994">
    <property type="entry name" value="RuvA_2-like"/>
</dbReference>
<keyword evidence="3" id="KW-0228">DNA excision</keyword>
<name>A0A381NVK1_9ZZZZ</name>
<dbReference type="SUPFAM" id="SSF47781">
    <property type="entry name" value="RuvA domain 2-like"/>
    <property type="match status" value="1"/>
</dbReference>
<dbReference type="InterPro" id="IPR036876">
    <property type="entry name" value="UVR_dom_sf"/>
</dbReference>
<evidence type="ECO:0000256" key="4">
    <source>
        <dbReference type="ARBA" id="ARBA00022881"/>
    </source>
</evidence>
<dbReference type="InterPro" id="IPR038476">
    <property type="entry name" value="UvrC_RNase_H_dom_sf"/>
</dbReference>
<dbReference type="Pfam" id="PF08459">
    <property type="entry name" value="UvrC_RNaseH_dom"/>
    <property type="match status" value="1"/>
</dbReference>
<evidence type="ECO:0000259" key="7">
    <source>
        <dbReference type="PROSITE" id="PS50164"/>
    </source>
</evidence>
<sequence>VKTSSMKIQVKSLPSLPGVYQFFNKEGSIIYIGKAKNLKKRATSYFTKTHDNNRVKLLVKNINRVETIVVDTEMDALLLENSLIKKHQPKYNVQLKDGKTYPWICISQHPVPKIFYTRKIDKKNGEYFGPFASVHSIKFLIKLIKDLYPFLNHDLNHLLKKESKENIIDQYEKNIKSIRNMIKGNFRSSIKKLKLEMKTHSDLMEFEKANEVKEKLQILLNYQAKSTVVSPKINNIDVFSIISDKSYAFVNFLQVSYGSIVASHTMEIKKRLNESDEEILRIAIIEIKQRVFSNSSEICLPFKIDLGDSIKVTVPKTGDKKRLVDLSLRNAKFFRIDKLKQIRVIDPEAHIERILSQAKLDLKLNKSPYHIECFDNSNLMGTNPVSSCVVFKNAKPSKKDYRLYRINDISGPDDFASMEQVVYRRLKRLVKEKNSLPDLIIVDGGKGQLSSGLKSLVKLGVEDKVAIIGIAKKLEEIFIPGDKLPLYINKTSETLKLIQQLRNEAHRFAINFHRKKRSKNAFESQIDNLTGVGPKTSELLLNKFQSFKRIQRASEKDLIELLGKVRGKSLFKQLKS</sequence>
<proteinExistence type="inferred from homology"/>
<dbReference type="InterPro" id="IPR004791">
    <property type="entry name" value="UvrC"/>
</dbReference>
<keyword evidence="4" id="KW-0267">Excision nuclease</keyword>
<evidence type="ECO:0000256" key="5">
    <source>
        <dbReference type="ARBA" id="ARBA00023204"/>
    </source>
</evidence>
<evidence type="ECO:0000256" key="6">
    <source>
        <dbReference type="SAM" id="Coils"/>
    </source>
</evidence>
<keyword evidence="5" id="KW-0234">DNA repair</keyword>
<dbReference type="InterPro" id="IPR000305">
    <property type="entry name" value="GIY-YIG_endonuc"/>
</dbReference>
<dbReference type="GO" id="GO:0009380">
    <property type="term" value="C:excinuclease repair complex"/>
    <property type="evidence" value="ECO:0007669"/>
    <property type="project" value="InterPro"/>
</dbReference>
<keyword evidence="1" id="KW-0963">Cytoplasm</keyword>
<evidence type="ECO:0000313" key="9">
    <source>
        <dbReference type="EMBL" id="SUZ58184.1"/>
    </source>
</evidence>
<dbReference type="Gene3D" id="3.30.420.340">
    <property type="entry name" value="UvrC, RNAse H endonuclease domain"/>
    <property type="match status" value="1"/>
</dbReference>